<evidence type="ECO:0000259" key="12">
    <source>
        <dbReference type="PROSITE" id="PS51709"/>
    </source>
</evidence>
<feature type="binding site" evidence="10">
    <location>
        <position position="257"/>
    </location>
    <ligand>
        <name>K(+)</name>
        <dbReference type="ChEBI" id="CHEBI:29103"/>
    </ligand>
</feature>
<feature type="domain" description="TrmE-type G" evidence="12">
    <location>
        <begin position="226"/>
        <end position="380"/>
    </location>
</feature>
<evidence type="ECO:0000313" key="13">
    <source>
        <dbReference type="EMBL" id="KIC74429.1"/>
    </source>
</evidence>
<dbReference type="InterPro" id="IPR027368">
    <property type="entry name" value="MnmE_dom2"/>
</dbReference>
<dbReference type="InterPro" id="IPR027417">
    <property type="entry name" value="P-loop_NTPase"/>
</dbReference>
<dbReference type="NCBIfam" id="NF003661">
    <property type="entry name" value="PRK05291.1-3"/>
    <property type="match status" value="1"/>
</dbReference>
<dbReference type="PANTHER" id="PTHR42714:SF2">
    <property type="entry name" value="TRNA MODIFICATION GTPASE GTPBP3, MITOCHONDRIAL"/>
    <property type="match status" value="1"/>
</dbReference>
<feature type="binding site" evidence="10">
    <location>
        <position position="236"/>
    </location>
    <ligand>
        <name>K(+)</name>
        <dbReference type="ChEBI" id="CHEBI:29103"/>
    </ligand>
</feature>
<dbReference type="NCBIfam" id="TIGR00450">
    <property type="entry name" value="mnmE_trmE_thdF"/>
    <property type="match status" value="1"/>
</dbReference>
<feature type="binding site" evidence="10">
    <location>
        <position position="91"/>
    </location>
    <ligand>
        <name>(6S)-5-formyl-5,6,7,8-tetrahydrofolate</name>
        <dbReference type="ChEBI" id="CHEBI:57457"/>
    </ligand>
</feature>
<comment type="caution">
    <text evidence="13">The sequence shown here is derived from an EMBL/GenBank/DDBJ whole genome shotgun (WGS) entry which is preliminary data.</text>
</comment>
<dbReference type="HAMAP" id="MF_00379">
    <property type="entry name" value="GTPase_MnmE"/>
    <property type="match status" value="1"/>
</dbReference>
<proteinExistence type="inferred from homology"/>
<dbReference type="Pfam" id="PF01926">
    <property type="entry name" value="MMR_HSR1"/>
    <property type="match status" value="1"/>
</dbReference>
<dbReference type="InterPro" id="IPR006073">
    <property type="entry name" value="GTP-bd"/>
</dbReference>
<evidence type="ECO:0000256" key="6">
    <source>
        <dbReference type="ARBA" id="ARBA00022801"/>
    </source>
</evidence>
<evidence type="ECO:0000256" key="7">
    <source>
        <dbReference type="ARBA" id="ARBA00022842"/>
    </source>
</evidence>
<accession>A0A0C1HAK9</accession>
<keyword evidence="6 10" id="KW-0378">Hydrolase</keyword>
<evidence type="ECO:0000256" key="10">
    <source>
        <dbReference type="HAMAP-Rule" id="MF_00379"/>
    </source>
</evidence>
<dbReference type="InterPro" id="IPR004520">
    <property type="entry name" value="GTPase_MnmE"/>
</dbReference>
<dbReference type="GO" id="GO:0030488">
    <property type="term" value="P:tRNA methylation"/>
    <property type="evidence" value="ECO:0007669"/>
    <property type="project" value="TreeGrafter"/>
</dbReference>
<dbReference type="Gene3D" id="3.30.1360.120">
    <property type="entry name" value="Probable tRNA modification gtpase trme, domain 1"/>
    <property type="match status" value="1"/>
</dbReference>
<feature type="binding site" evidence="10">
    <location>
        <position position="255"/>
    </location>
    <ligand>
        <name>K(+)</name>
        <dbReference type="ChEBI" id="CHEBI:29103"/>
    </ligand>
</feature>
<dbReference type="FunFam" id="3.30.1360.120:FF:000003">
    <property type="entry name" value="tRNA modification GTPase MnmE"/>
    <property type="match status" value="1"/>
</dbReference>
<dbReference type="PANTHER" id="PTHR42714">
    <property type="entry name" value="TRNA MODIFICATION GTPASE GTPBP3"/>
    <property type="match status" value="1"/>
</dbReference>
<feature type="binding site" evidence="10">
    <location>
        <position position="459"/>
    </location>
    <ligand>
        <name>(6S)-5-formyl-5,6,7,8-tetrahydrofolate</name>
        <dbReference type="ChEBI" id="CHEBI:57457"/>
    </ligand>
</feature>
<keyword evidence="3 10" id="KW-0819">tRNA processing</keyword>
<feature type="binding site" evidence="10">
    <location>
        <begin position="255"/>
        <end position="261"/>
    </location>
    <ligand>
        <name>GTP</name>
        <dbReference type="ChEBI" id="CHEBI:37565"/>
    </ligand>
</feature>
<evidence type="ECO:0000256" key="9">
    <source>
        <dbReference type="ARBA" id="ARBA00023134"/>
    </source>
</evidence>
<comment type="function">
    <text evidence="10">Exhibits a very high intrinsic GTPase hydrolysis rate. Involved in the addition of a carboxymethylaminomethyl (cmnm) group at the wobble position (U34) of certain tRNAs, forming tRNA-cmnm(5)s(2)U34.</text>
</comment>
<dbReference type="Proteomes" id="UP000031465">
    <property type="component" value="Unassembled WGS sequence"/>
</dbReference>
<feature type="binding site" evidence="10">
    <location>
        <position position="260"/>
    </location>
    <ligand>
        <name>K(+)</name>
        <dbReference type="ChEBI" id="CHEBI:29103"/>
    </ligand>
</feature>
<dbReference type="FunFam" id="3.40.50.300:FF:001376">
    <property type="entry name" value="tRNA modification GTPase MnmE"/>
    <property type="match status" value="1"/>
</dbReference>
<keyword evidence="4 10" id="KW-0479">Metal-binding</keyword>
<feature type="binding site" evidence="10">
    <location>
        <position position="261"/>
    </location>
    <ligand>
        <name>Mg(2+)</name>
        <dbReference type="ChEBI" id="CHEBI:18420"/>
    </ligand>
</feature>
<dbReference type="Pfam" id="PF12631">
    <property type="entry name" value="MnmE_helical"/>
    <property type="match status" value="1"/>
</dbReference>
<keyword evidence="9 10" id="KW-0342">GTP-binding</keyword>
<dbReference type="GO" id="GO:0046872">
    <property type="term" value="F:metal ion binding"/>
    <property type="evidence" value="ECO:0007669"/>
    <property type="project" value="UniProtKB-KW"/>
</dbReference>
<feature type="binding site" evidence="10">
    <location>
        <position position="130"/>
    </location>
    <ligand>
        <name>(6S)-5-formyl-5,6,7,8-tetrahydrofolate</name>
        <dbReference type="ChEBI" id="CHEBI:57457"/>
    </ligand>
</feature>
<evidence type="ECO:0000256" key="1">
    <source>
        <dbReference type="ARBA" id="ARBA00011043"/>
    </source>
</evidence>
<evidence type="ECO:0000256" key="8">
    <source>
        <dbReference type="ARBA" id="ARBA00022958"/>
    </source>
</evidence>
<dbReference type="EMBL" id="JSAN01000010">
    <property type="protein sequence ID" value="KIC74429.1"/>
    <property type="molecule type" value="Genomic_DNA"/>
</dbReference>
<comment type="subunit">
    <text evidence="10">Homodimer. Heterotetramer of two MnmE and two MnmG subunits.</text>
</comment>
<evidence type="ECO:0000256" key="11">
    <source>
        <dbReference type="RuleBase" id="RU003313"/>
    </source>
</evidence>
<feature type="binding site" evidence="10">
    <location>
        <begin position="236"/>
        <end position="241"/>
    </location>
    <ligand>
        <name>GTP</name>
        <dbReference type="ChEBI" id="CHEBI:37565"/>
    </ligand>
</feature>
<evidence type="ECO:0000256" key="3">
    <source>
        <dbReference type="ARBA" id="ARBA00022694"/>
    </source>
</evidence>
<dbReference type="Gene3D" id="1.20.120.430">
    <property type="entry name" value="tRNA modification GTPase MnmE domain 2"/>
    <property type="match status" value="1"/>
</dbReference>
<dbReference type="CDD" id="cd14858">
    <property type="entry name" value="TrmE_N"/>
    <property type="match status" value="1"/>
</dbReference>
<dbReference type="SUPFAM" id="SSF52540">
    <property type="entry name" value="P-loop containing nucleoside triphosphate hydrolases"/>
    <property type="match status" value="1"/>
</dbReference>
<dbReference type="Pfam" id="PF10396">
    <property type="entry name" value="TrmE_N"/>
    <property type="match status" value="1"/>
</dbReference>
<dbReference type="InterPro" id="IPR018948">
    <property type="entry name" value="GTP-bd_TrmE_N"/>
</dbReference>
<feature type="binding site" evidence="10">
    <location>
        <position position="31"/>
    </location>
    <ligand>
        <name>(6S)-5-formyl-5,6,7,8-tetrahydrofolate</name>
        <dbReference type="ChEBI" id="CHEBI:57457"/>
    </ligand>
</feature>
<sequence length="459" mass="50715">MMEFIHQPYYPGETIAAIATPPGEGGVAIIRISGDQSLEVAAKIFSGSIFSYRSHTAHYGQIYNSSGEHVDDVLVLIMLGKRSYTGENTVEIHCHGGSLITRKVLEVVLAAGARAALPGEFTFKAYMNGKIDLAQAEAVQELICAKNEKALGAAESQLKGSLSNRVLAFQSTLTQIAAILEAWVDFPEEGLEFATMDELDQDLERTAKDMEKLVNSFHNGKILHDGLSICLIGCPNVGKSSLMNALLDRDRAIVSPIPGTTRDVLEDHLRLNGLHIKLSDTAGIREANESVEQEGIRRSKKAMQEADLILLVLDAHKGLEKEDQELLKQVPFHKTIVIWNKIDLNPRNLPCLEVPFLVHLSAKEKIGLEELHQTIDTIIWQDGPPSKEEILITNVRHKEALIESIESLRRVQIGLRHQVSPEFLTLDMRQSLLELGKIIGTNISEDILSAIFSKFCIGK</sequence>
<gene>
    <name evidence="10 13" type="primary">mnmE</name>
    <name evidence="10" type="synonym">trmE</name>
    <name evidence="13" type="ORF">DB44_AJ00070</name>
</gene>
<dbReference type="EC" id="3.6.-.-" evidence="10"/>
<dbReference type="GO" id="GO:0005829">
    <property type="term" value="C:cytosol"/>
    <property type="evidence" value="ECO:0007669"/>
    <property type="project" value="TreeGrafter"/>
</dbReference>
<organism evidence="13 14">
    <name type="scientific">Candidatus Protochlamydia amoebophila</name>
    <dbReference type="NCBI Taxonomy" id="362787"/>
    <lineage>
        <taxon>Bacteria</taxon>
        <taxon>Pseudomonadati</taxon>
        <taxon>Chlamydiota</taxon>
        <taxon>Chlamydiia</taxon>
        <taxon>Parachlamydiales</taxon>
        <taxon>Parachlamydiaceae</taxon>
        <taxon>Candidatus Protochlamydia</taxon>
    </lineage>
</organism>
<keyword evidence="7 10" id="KW-0460">Magnesium</keyword>
<comment type="caution">
    <text evidence="10">Lacks conserved residue(s) required for the propagation of feature annotation.</text>
</comment>
<evidence type="ECO:0000256" key="2">
    <source>
        <dbReference type="ARBA" id="ARBA00022490"/>
    </source>
</evidence>
<dbReference type="InterPro" id="IPR031168">
    <property type="entry name" value="G_TrmE"/>
</dbReference>
<dbReference type="InterPro" id="IPR027266">
    <property type="entry name" value="TrmE/GcvT-like"/>
</dbReference>
<dbReference type="InterPro" id="IPR025867">
    <property type="entry name" value="MnmE_helical"/>
</dbReference>
<comment type="cofactor">
    <cofactor evidence="10">
        <name>K(+)</name>
        <dbReference type="ChEBI" id="CHEBI:29103"/>
    </cofactor>
    <text evidence="10">Binds 1 potassium ion per subunit.</text>
</comment>
<dbReference type="AlphaFoldDB" id="A0A0C1HAK9"/>
<evidence type="ECO:0000256" key="5">
    <source>
        <dbReference type="ARBA" id="ARBA00022741"/>
    </source>
</evidence>
<dbReference type="Gene3D" id="3.40.50.300">
    <property type="entry name" value="P-loop containing nucleotide triphosphate hydrolases"/>
    <property type="match status" value="1"/>
</dbReference>
<dbReference type="InterPro" id="IPR005225">
    <property type="entry name" value="Small_GTP-bd"/>
</dbReference>
<dbReference type="PATRIC" id="fig|362787.3.peg.23"/>
<protein>
    <recommendedName>
        <fullName evidence="10">tRNA modification GTPase MnmE</fullName>
        <ecNumber evidence="10">3.6.-.-</ecNumber>
    </recommendedName>
</protein>
<evidence type="ECO:0000256" key="4">
    <source>
        <dbReference type="ARBA" id="ARBA00022723"/>
    </source>
</evidence>
<keyword evidence="8 10" id="KW-0630">Potassium</keyword>
<keyword evidence="2 10" id="KW-0963">Cytoplasm</keyword>
<dbReference type="GO" id="GO:0003924">
    <property type="term" value="F:GTPase activity"/>
    <property type="evidence" value="ECO:0007669"/>
    <property type="project" value="UniProtKB-UniRule"/>
</dbReference>
<dbReference type="PROSITE" id="PS51709">
    <property type="entry name" value="G_TRME"/>
    <property type="match status" value="1"/>
</dbReference>
<dbReference type="NCBIfam" id="TIGR00231">
    <property type="entry name" value="small_GTP"/>
    <property type="match status" value="1"/>
</dbReference>
<dbReference type="GO" id="GO:0002098">
    <property type="term" value="P:tRNA wobble uridine modification"/>
    <property type="evidence" value="ECO:0007669"/>
    <property type="project" value="TreeGrafter"/>
</dbReference>
<comment type="subcellular location">
    <subcellularLocation>
        <location evidence="10">Cytoplasm</location>
    </subcellularLocation>
</comment>
<evidence type="ECO:0000313" key="14">
    <source>
        <dbReference type="Proteomes" id="UP000031465"/>
    </source>
</evidence>
<dbReference type="CDD" id="cd04164">
    <property type="entry name" value="trmE"/>
    <property type="match status" value="1"/>
</dbReference>
<name>A0A0C1HAK9_9BACT</name>
<keyword evidence="5 10" id="KW-0547">Nucleotide-binding</keyword>
<dbReference type="GO" id="GO:0005525">
    <property type="term" value="F:GTP binding"/>
    <property type="evidence" value="ECO:0007669"/>
    <property type="project" value="UniProtKB-UniRule"/>
</dbReference>
<feature type="binding site" evidence="10">
    <location>
        <position position="240"/>
    </location>
    <ligand>
        <name>Mg(2+)</name>
        <dbReference type="ChEBI" id="CHEBI:18420"/>
    </ligand>
</feature>
<comment type="similarity">
    <text evidence="1 10 11">Belongs to the TRAFAC class TrmE-Era-EngA-EngB-Septin-like GTPase superfamily. TrmE GTPase family.</text>
</comment>
<reference evidence="13 14" key="1">
    <citation type="journal article" date="2014" name="Mol. Biol. Evol.">
        <title>Massive expansion of Ubiquitination-related gene families within the Chlamydiae.</title>
        <authorList>
            <person name="Domman D."/>
            <person name="Collingro A."/>
            <person name="Lagkouvardos I."/>
            <person name="Gehre L."/>
            <person name="Weinmaier T."/>
            <person name="Rattei T."/>
            <person name="Subtil A."/>
            <person name="Horn M."/>
        </authorList>
    </citation>
    <scope>NUCLEOTIDE SEQUENCE [LARGE SCALE GENOMIC DNA]</scope>
    <source>
        <strain evidence="13 14">EI2</strain>
    </source>
</reference>
<dbReference type="PRINTS" id="PR00326">
    <property type="entry name" value="GTP1OBG"/>
</dbReference>
<dbReference type="GO" id="GO:0042802">
    <property type="term" value="F:identical protein binding"/>
    <property type="evidence" value="ECO:0007669"/>
    <property type="project" value="UniProtKB-ARBA"/>
</dbReference>
<feature type="binding site" evidence="10">
    <location>
        <begin position="280"/>
        <end position="283"/>
    </location>
    <ligand>
        <name>GTP</name>
        <dbReference type="ChEBI" id="CHEBI:37565"/>
    </ligand>
</feature>